<reference evidence="1" key="1">
    <citation type="journal article" date="2016" name="Nat. Genet.">
        <title>A high-quality carrot genome assembly provides new insights into carotenoid accumulation and asterid genome evolution.</title>
        <authorList>
            <person name="Iorizzo M."/>
            <person name="Ellison S."/>
            <person name="Senalik D."/>
            <person name="Zeng P."/>
            <person name="Satapoomin P."/>
            <person name="Huang J."/>
            <person name="Bowman M."/>
            <person name="Iovene M."/>
            <person name="Sanseverino W."/>
            <person name="Cavagnaro P."/>
            <person name="Yildiz M."/>
            <person name="Macko-Podgorni A."/>
            <person name="Moranska E."/>
            <person name="Grzebelus E."/>
            <person name="Grzebelus D."/>
            <person name="Ashrafi H."/>
            <person name="Zheng Z."/>
            <person name="Cheng S."/>
            <person name="Spooner D."/>
            <person name="Van Deynze A."/>
            <person name="Simon P."/>
        </authorList>
    </citation>
    <scope>NUCLEOTIDE SEQUENCE [LARGE SCALE GENOMIC DNA]</scope>
    <source>
        <tissue evidence="1">Leaf</tissue>
    </source>
</reference>
<name>A0A166D110_DAUCS</name>
<sequence>MSVLLHQILRRNNIRDDPLVCTKPYQIFRRTNIRDDPLVRTKSYQITYTAKL</sequence>
<proteinExistence type="predicted"/>
<dbReference type="Gramene" id="KZN04594">
    <property type="protein sequence ID" value="KZN04594"/>
    <property type="gene ID" value="DCAR_005431"/>
</dbReference>
<protein>
    <submittedName>
        <fullName evidence="1">Uncharacterized protein</fullName>
    </submittedName>
</protein>
<evidence type="ECO:0000313" key="1">
    <source>
        <dbReference type="EMBL" id="KZN04594.1"/>
    </source>
</evidence>
<gene>
    <name evidence="1" type="ORF">DCAR_005431</name>
</gene>
<comment type="caution">
    <text evidence="1">The sequence shown here is derived from an EMBL/GenBank/DDBJ whole genome shotgun (WGS) entry which is preliminary data.</text>
</comment>
<organism evidence="1">
    <name type="scientific">Daucus carota subsp. sativus</name>
    <name type="common">Carrot</name>
    <dbReference type="NCBI Taxonomy" id="79200"/>
    <lineage>
        <taxon>Eukaryota</taxon>
        <taxon>Viridiplantae</taxon>
        <taxon>Streptophyta</taxon>
        <taxon>Embryophyta</taxon>
        <taxon>Tracheophyta</taxon>
        <taxon>Spermatophyta</taxon>
        <taxon>Magnoliopsida</taxon>
        <taxon>eudicotyledons</taxon>
        <taxon>Gunneridae</taxon>
        <taxon>Pentapetalae</taxon>
        <taxon>asterids</taxon>
        <taxon>campanulids</taxon>
        <taxon>Apiales</taxon>
        <taxon>Apiaceae</taxon>
        <taxon>Apioideae</taxon>
        <taxon>Scandiceae</taxon>
        <taxon>Daucinae</taxon>
        <taxon>Daucus</taxon>
        <taxon>Daucus sect. Daucus</taxon>
    </lineage>
</organism>
<dbReference type="AlphaFoldDB" id="A0A166D110"/>
<dbReference type="EMBL" id="LNRQ01000002">
    <property type="protein sequence ID" value="KZN04594.1"/>
    <property type="molecule type" value="Genomic_DNA"/>
</dbReference>
<accession>A0A166D110</accession>